<proteinExistence type="predicted"/>
<dbReference type="AlphaFoldDB" id="A0A561WLT7"/>
<dbReference type="InterPro" id="IPR037175">
    <property type="entry name" value="KFase_sf"/>
</dbReference>
<accession>A0A561WLT7</accession>
<dbReference type="Gene3D" id="3.50.30.50">
    <property type="entry name" value="Putative cyclase"/>
    <property type="match status" value="1"/>
</dbReference>
<dbReference type="EMBL" id="VIWY01000002">
    <property type="protein sequence ID" value="TWG24828.1"/>
    <property type="molecule type" value="Genomic_DNA"/>
</dbReference>
<dbReference type="Pfam" id="PF04199">
    <property type="entry name" value="Cyclase"/>
    <property type="match status" value="1"/>
</dbReference>
<organism evidence="1 2">
    <name type="scientific">Actinoplanes teichomyceticus</name>
    <dbReference type="NCBI Taxonomy" id="1867"/>
    <lineage>
        <taxon>Bacteria</taxon>
        <taxon>Bacillati</taxon>
        <taxon>Actinomycetota</taxon>
        <taxon>Actinomycetes</taxon>
        <taxon>Micromonosporales</taxon>
        <taxon>Micromonosporaceae</taxon>
        <taxon>Actinoplanes</taxon>
    </lineage>
</organism>
<dbReference type="RefSeq" id="WP_122977880.1">
    <property type="nucleotide sequence ID" value="NZ_BOMX01000133.1"/>
</dbReference>
<dbReference type="PANTHER" id="PTHR31118">
    <property type="entry name" value="CYCLASE-LIKE PROTEIN 2"/>
    <property type="match status" value="1"/>
</dbReference>
<protein>
    <submittedName>
        <fullName evidence="1">Kynurenine formamidase</fullName>
    </submittedName>
</protein>
<keyword evidence="2" id="KW-1185">Reference proteome</keyword>
<dbReference type="OrthoDB" id="7067800at2"/>
<dbReference type="Proteomes" id="UP000320239">
    <property type="component" value="Unassembled WGS sequence"/>
</dbReference>
<dbReference type="GO" id="GO:0004061">
    <property type="term" value="F:arylformamidase activity"/>
    <property type="evidence" value="ECO:0007669"/>
    <property type="project" value="InterPro"/>
</dbReference>
<comment type="caution">
    <text evidence="1">The sequence shown here is derived from an EMBL/GenBank/DDBJ whole genome shotgun (WGS) entry which is preliminary data.</text>
</comment>
<dbReference type="GO" id="GO:0019441">
    <property type="term" value="P:L-tryptophan catabolic process to kynurenine"/>
    <property type="evidence" value="ECO:0007669"/>
    <property type="project" value="InterPro"/>
</dbReference>
<evidence type="ECO:0000313" key="1">
    <source>
        <dbReference type="EMBL" id="TWG24828.1"/>
    </source>
</evidence>
<reference evidence="1 2" key="1">
    <citation type="submission" date="2019-06" db="EMBL/GenBank/DDBJ databases">
        <title>Sequencing the genomes of 1000 actinobacteria strains.</title>
        <authorList>
            <person name="Klenk H.-P."/>
        </authorList>
    </citation>
    <scope>NUCLEOTIDE SEQUENCE [LARGE SCALE GENOMIC DNA]</scope>
    <source>
        <strain evidence="1 2">DSM 43866</strain>
    </source>
</reference>
<dbReference type="PANTHER" id="PTHR31118:SF12">
    <property type="entry name" value="CYCLASE-LIKE PROTEIN 2"/>
    <property type="match status" value="1"/>
</dbReference>
<gene>
    <name evidence="1" type="ORF">FHX34_1021391</name>
</gene>
<sequence length="275" mass="29396">MLDRFGLAGVGLDGVRLDGVELDGWALNGWGLNDLGLDRLRLVSLSHVNDPARISVYPGDPPFELETVATLSAQGFYLRAVRGGEHTGTHWGAPGHFTAGGLLADELEPADLFRPAVKVDVRAACAADPDYAVTVADLQAWERRHGRIPDESVVIIWTGWEERFGGDGFDRHPGFAPEAVRWLVATGRLGERGGTGTDAFSPDVSTDSEFTVSRLVYQRRRISLEVLAHLTDLPATGAWVLCGGQINRAGSGSTALIYGVLPPADRAEAGCEIAG</sequence>
<name>A0A561WLT7_ACTTI</name>
<dbReference type="InterPro" id="IPR007325">
    <property type="entry name" value="KFase/CYL"/>
</dbReference>
<evidence type="ECO:0000313" key="2">
    <source>
        <dbReference type="Proteomes" id="UP000320239"/>
    </source>
</evidence>
<dbReference type="SUPFAM" id="SSF102198">
    <property type="entry name" value="Putative cyclase"/>
    <property type="match status" value="1"/>
</dbReference>